<accession>A0A6S7AG51</accession>
<reference evidence="1 2" key="1">
    <citation type="submission" date="2020-04" db="EMBL/GenBank/DDBJ databases">
        <authorList>
            <person name="De Canck E."/>
        </authorList>
    </citation>
    <scope>NUCLEOTIDE SEQUENCE [LARGE SCALE GENOMIC DNA]</scope>
    <source>
        <strain evidence="1 2">LMG 26690</strain>
    </source>
</reference>
<evidence type="ECO:0000313" key="1">
    <source>
        <dbReference type="EMBL" id="CAB3718068.1"/>
    </source>
</evidence>
<dbReference type="EMBL" id="CADIJM010000008">
    <property type="protein sequence ID" value="CAB3718068.1"/>
    <property type="molecule type" value="Genomic_DNA"/>
</dbReference>
<dbReference type="Pfam" id="PF09859">
    <property type="entry name" value="Oxygenase-NA"/>
    <property type="match status" value="1"/>
</dbReference>
<dbReference type="AlphaFoldDB" id="A0A6S7AG51"/>
<dbReference type="Proteomes" id="UP000494214">
    <property type="component" value="Unassembled WGS sequence"/>
</dbReference>
<dbReference type="RefSeq" id="WP_175124414.1">
    <property type="nucleotide sequence ID" value="NZ_CADIJM010000008.1"/>
</dbReference>
<gene>
    <name evidence="1" type="ORF">LMG26690_03659</name>
</gene>
<evidence type="ECO:0008006" key="3">
    <source>
        <dbReference type="Google" id="ProtNLM"/>
    </source>
</evidence>
<sequence length="214" mass="23151">MTTPASRPLGEYDWIRIAQDLDAQGWALLPALYAPADARALAALQGLPDPLPAPLASLRTDLYARLLPVARAWASALDVDVSYPDDLPAYLQQNRLSGQSRSLSAIQRLDAPGYQPLLQHADGACVFPLRLIVLLSEPGVDFTGGELVMTEQRPRMQSRPMVLPLGLGDGVVIATSHRPVSGSQGVYRVTERQAVSRVRSGERVGLDLMLHDAP</sequence>
<dbReference type="InterPro" id="IPR018655">
    <property type="entry name" value="DUF2086"/>
</dbReference>
<protein>
    <recommendedName>
        <fullName evidence="3">Fe2OG dioxygenase domain-containing protein</fullName>
    </recommendedName>
</protein>
<evidence type="ECO:0000313" key="2">
    <source>
        <dbReference type="Proteomes" id="UP000494214"/>
    </source>
</evidence>
<name>A0A6S7AG51_9BURK</name>
<organism evidence="1 2">
    <name type="scientific">Achromobacter animicus</name>
    <dbReference type="NCBI Taxonomy" id="1389935"/>
    <lineage>
        <taxon>Bacteria</taxon>
        <taxon>Pseudomonadati</taxon>
        <taxon>Pseudomonadota</taxon>
        <taxon>Betaproteobacteria</taxon>
        <taxon>Burkholderiales</taxon>
        <taxon>Alcaligenaceae</taxon>
        <taxon>Achromobacter</taxon>
    </lineage>
</organism>
<keyword evidence="2" id="KW-1185">Reference proteome</keyword>
<proteinExistence type="predicted"/>